<evidence type="ECO:0000256" key="2">
    <source>
        <dbReference type="ARBA" id="ARBA00005695"/>
    </source>
</evidence>
<dbReference type="InterPro" id="IPR039424">
    <property type="entry name" value="SBP_5"/>
</dbReference>
<evidence type="ECO:0000259" key="6">
    <source>
        <dbReference type="Pfam" id="PF00496"/>
    </source>
</evidence>
<comment type="caution">
    <text evidence="7">The sequence shown here is derived from an EMBL/GenBank/DDBJ whole genome shotgun (WGS) entry which is preliminary data.</text>
</comment>
<dbReference type="Gene3D" id="3.40.190.10">
    <property type="entry name" value="Periplasmic binding protein-like II"/>
    <property type="match status" value="1"/>
</dbReference>
<evidence type="ECO:0000313" key="7">
    <source>
        <dbReference type="EMBL" id="KAA5609549.1"/>
    </source>
</evidence>
<dbReference type="Pfam" id="PF00496">
    <property type="entry name" value="SBP_bac_5"/>
    <property type="match status" value="1"/>
</dbReference>
<sequence>MSCAVPGTMSFPLPGTGLRRWHSALVLLLAACAWVPVGALAETLPRVQGPARTQALPRAQATSRENAARGSAPRPEASPASRPVPTPETAPAEVAPMELAARDTPPTDPASRAATLRVVLPQLPQQLDPALAGSGEDHVAVHLLYDGLTRFDRDMVTRPGLAESWTASDDLRSWTFRLRPEVRFHHGRRLEADDVMATMTRILDPRTGSPGRAGLEMVVRVEAIDARTVRFTLTAPYAAFADLFADRSLRVVPRDRVEGLGGAPVGTGPFMLRGGLRPDRLELVRNPAYWERGLPRLAAVELQGIADATAREAALAEGTADILWMLSAEAAERLRGDPALRVDAVPTGSWDAVVLHNGLRPFDDPRVRQALVAALDKAALIEAAFPGQAVPTHSPIPPGHPYYEDRLGHAAADPPRARQLLAEAGYPNGIDVTLHVPAERERQVRLGLAVREMARAGGFRITVERVPYAAWASHVQGRQAMFIDGASARPTVDTALYPWFHSGGFWNSLLWHYRSARMDELLDLARRTGEETRRADIFHEIQALVEQNAPGIIISVALHMNGVRRAVQGFRSSPMQWLDLKDVILSP</sequence>
<dbReference type="Proteomes" id="UP000325255">
    <property type="component" value="Unassembled WGS sequence"/>
</dbReference>
<dbReference type="PANTHER" id="PTHR30290">
    <property type="entry name" value="PERIPLASMIC BINDING COMPONENT OF ABC TRANSPORTER"/>
    <property type="match status" value="1"/>
</dbReference>
<dbReference type="GO" id="GO:1904680">
    <property type="term" value="F:peptide transmembrane transporter activity"/>
    <property type="evidence" value="ECO:0007669"/>
    <property type="project" value="TreeGrafter"/>
</dbReference>
<feature type="compositionally biased region" description="Low complexity" evidence="5">
    <location>
        <begin position="68"/>
        <end position="81"/>
    </location>
</feature>
<dbReference type="AlphaFoldDB" id="A0A5M6INR6"/>
<accession>A0A5M6INR6</accession>
<name>A0A5M6INR6_9PROT</name>
<evidence type="ECO:0000313" key="8">
    <source>
        <dbReference type="Proteomes" id="UP000325255"/>
    </source>
</evidence>
<dbReference type="GO" id="GO:0015833">
    <property type="term" value="P:peptide transport"/>
    <property type="evidence" value="ECO:0007669"/>
    <property type="project" value="TreeGrafter"/>
</dbReference>
<dbReference type="PANTHER" id="PTHR30290:SF9">
    <property type="entry name" value="OLIGOPEPTIDE-BINDING PROTEIN APPA"/>
    <property type="match status" value="1"/>
</dbReference>
<dbReference type="InterPro" id="IPR000914">
    <property type="entry name" value="SBP_5_dom"/>
</dbReference>
<keyword evidence="8" id="KW-1185">Reference proteome</keyword>
<comment type="similarity">
    <text evidence="2">Belongs to the bacterial solute-binding protein 5 family.</text>
</comment>
<dbReference type="SUPFAM" id="SSF53850">
    <property type="entry name" value="Periplasmic binding protein-like II"/>
    <property type="match status" value="1"/>
</dbReference>
<feature type="domain" description="Solute-binding protein family 5" evidence="6">
    <location>
        <begin position="158"/>
        <end position="505"/>
    </location>
</feature>
<comment type="subcellular location">
    <subcellularLocation>
        <location evidence="1">Periplasm</location>
    </subcellularLocation>
</comment>
<protein>
    <submittedName>
        <fullName evidence="7">Peptide transporter subunit: periplasmic-binding component of ABC superfamily</fullName>
    </submittedName>
</protein>
<keyword evidence="3" id="KW-0813">Transport</keyword>
<proteinExistence type="inferred from homology"/>
<organism evidence="7 8">
    <name type="scientific">Rhodovastum atsumiense</name>
    <dbReference type="NCBI Taxonomy" id="504468"/>
    <lineage>
        <taxon>Bacteria</taxon>
        <taxon>Pseudomonadati</taxon>
        <taxon>Pseudomonadota</taxon>
        <taxon>Alphaproteobacteria</taxon>
        <taxon>Acetobacterales</taxon>
        <taxon>Acetobacteraceae</taxon>
        <taxon>Rhodovastum</taxon>
    </lineage>
</organism>
<feature type="region of interest" description="Disordered" evidence="5">
    <location>
        <begin position="48"/>
        <end position="92"/>
    </location>
</feature>
<dbReference type="EMBL" id="VWPK01000048">
    <property type="protein sequence ID" value="KAA5609549.1"/>
    <property type="molecule type" value="Genomic_DNA"/>
</dbReference>
<evidence type="ECO:0000256" key="4">
    <source>
        <dbReference type="ARBA" id="ARBA00022729"/>
    </source>
</evidence>
<gene>
    <name evidence="7" type="ORF">F1189_23740</name>
</gene>
<evidence type="ECO:0000256" key="5">
    <source>
        <dbReference type="SAM" id="MobiDB-lite"/>
    </source>
</evidence>
<evidence type="ECO:0000256" key="1">
    <source>
        <dbReference type="ARBA" id="ARBA00004418"/>
    </source>
</evidence>
<dbReference type="CDD" id="cd08503">
    <property type="entry name" value="PBP2_NikA_DppA_OppA_like_17"/>
    <property type="match status" value="1"/>
</dbReference>
<evidence type="ECO:0000256" key="3">
    <source>
        <dbReference type="ARBA" id="ARBA00022448"/>
    </source>
</evidence>
<reference evidence="7 8" key="1">
    <citation type="submission" date="2019-09" db="EMBL/GenBank/DDBJ databases">
        <title>Genome sequence of Rhodovastum atsumiense, a diverse member of the Acetobacteraceae family of non-sulfur purple photosynthetic bacteria.</title>
        <authorList>
            <person name="Meyer T."/>
            <person name="Kyndt J."/>
        </authorList>
    </citation>
    <scope>NUCLEOTIDE SEQUENCE [LARGE SCALE GENOMIC DNA]</scope>
    <source>
        <strain evidence="7 8">DSM 21279</strain>
    </source>
</reference>
<dbReference type="OrthoDB" id="9803988at2"/>
<dbReference type="Gene3D" id="3.10.105.10">
    <property type="entry name" value="Dipeptide-binding Protein, Domain 3"/>
    <property type="match status" value="1"/>
</dbReference>
<keyword evidence="4" id="KW-0732">Signal</keyword>